<dbReference type="InterPro" id="IPR050680">
    <property type="entry name" value="YpeA/RimI_acetyltransf"/>
</dbReference>
<dbReference type="PROSITE" id="PS51186">
    <property type="entry name" value="GNAT"/>
    <property type="match status" value="1"/>
</dbReference>
<dbReference type="PANTHER" id="PTHR43420:SF12">
    <property type="entry name" value="N-ACETYLTRANSFERASE DOMAIN-CONTAINING PROTEIN"/>
    <property type="match status" value="1"/>
</dbReference>
<evidence type="ECO:0000259" key="3">
    <source>
        <dbReference type="PROSITE" id="PS51186"/>
    </source>
</evidence>
<dbReference type="RefSeq" id="WP_343891636.1">
    <property type="nucleotide sequence ID" value="NZ_BAAAEH010000047.1"/>
</dbReference>
<gene>
    <name evidence="4" type="ORF">ABC974_05005</name>
</gene>
<feature type="domain" description="N-acetyltransferase" evidence="3">
    <location>
        <begin position="21"/>
        <end position="178"/>
    </location>
</feature>
<keyword evidence="5" id="KW-1185">Reference proteome</keyword>
<organism evidence="4 5">
    <name type="scientific">Sphingomonas oligophenolica</name>
    <dbReference type="NCBI Taxonomy" id="301154"/>
    <lineage>
        <taxon>Bacteria</taxon>
        <taxon>Pseudomonadati</taxon>
        <taxon>Pseudomonadota</taxon>
        <taxon>Alphaproteobacteria</taxon>
        <taxon>Sphingomonadales</taxon>
        <taxon>Sphingomonadaceae</taxon>
        <taxon>Sphingomonas</taxon>
    </lineage>
</organism>
<dbReference type="Proteomes" id="UP001419910">
    <property type="component" value="Unassembled WGS sequence"/>
</dbReference>
<evidence type="ECO:0000256" key="1">
    <source>
        <dbReference type="ARBA" id="ARBA00022679"/>
    </source>
</evidence>
<evidence type="ECO:0000313" key="4">
    <source>
        <dbReference type="EMBL" id="MEN2788976.1"/>
    </source>
</evidence>
<name>A0ABU9XZL4_9SPHN</name>
<dbReference type="SUPFAM" id="SSF55729">
    <property type="entry name" value="Acyl-CoA N-acyltransferases (Nat)"/>
    <property type="match status" value="1"/>
</dbReference>
<keyword evidence="1" id="KW-0808">Transferase</keyword>
<evidence type="ECO:0000313" key="5">
    <source>
        <dbReference type="Proteomes" id="UP001419910"/>
    </source>
</evidence>
<protein>
    <submittedName>
        <fullName evidence="4">GNAT family N-acetyltransferase</fullName>
    </submittedName>
</protein>
<comment type="caution">
    <text evidence="4">The sequence shown here is derived from an EMBL/GenBank/DDBJ whole genome shotgun (WGS) entry which is preliminary data.</text>
</comment>
<dbReference type="InterPro" id="IPR000182">
    <property type="entry name" value="GNAT_dom"/>
</dbReference>
<dbReference type="CDD" id="cd04301">
    <property type="entry name" value="NAT_SF"/>
    <property type="match status" value="1"/>
</dbReference>
<dbReference type="Gene3D" id="3.40.630.30">
    <property type="match status" value="1"/>
</dbReference>
<sequence>MTISYTPPAFALPAALVCEGYALRPETDDDIPFLTRLYGTTREQELATVDWTPEQKDAFVEHQFNAQRIHYRGQIAGCAFDVIEKHGVPVGRLYLQERESRLHIVDIALMPEWCGKGLGSAILHGLIEAAGSKGKGVGIFVEKYNPALRLYRRLGFTEIQDTDIYLEMEWVPEGYDAPLATTPIS</sequence>
<evidence type="ECO:0000256" key="2">
    <source>
        <dbReference type="ARBA" id="ARBA00023315"/>
    </source>
</evidence>
<accession>A0ABU9XZL4</accession>
<dbReference type="Pfam" id="PF00583">
    <property type="entry name" value="Acetyltransf_1"/>
    <property type="match status" value="1"/>
</dbReference>
<dbReference type="EMBL" id="JBDIME010000003">
    <property type="protein sequence ID" value="MEN2788976.1"/>
    <property type="molecule type" value="Genomic_DNA"/>
</dbReference>
<dbReference type="InterPro" id="IPR016181">
    <property type="entry name" value="Acyl_CoA_acyltransferase"/>
</dbReference>
<keyword evidence="2" id="KW-0012">Acyltransferase</keyword>
<dbReference type="PANTHER" id="PTHR43420">
    <property type="entry name" value="ACETYLTRANSFERASE"/>
    <property type="match status" value="1"/>
</dbReference>
<reference evidence="4 5" key="1">
    <citation type="submission" date="2024-05" db="EMBL/GenBank/DDBJ databases">
        <authorList>
            <person name="Liu Q."/>
            <person name="Xin Y.-H."/>
        </authorList>
    </citation>
    <scope>NUCLEOTIDE SEQUENCE [LARGE SCALE GENOMIC DNA]</scope>
    <source>
        <strain evidence="4 5">CGMCC 1.10181</strain>
    </source>
</reference>
<proteinExistence type="predicted"/>